<evidence type="ECO:0000313" key="2">
    <source>
        <dbReference type="EMBL" id="KRQ02556.1"/>
    </source>
</evidence>
<keyword evidence="1" id="KW-0732">Signal</keyword>
<dbReference type="AlphaFoldDB" id="A0A0R3D4D2"/>
<accession>A0A0R3D4D2</accession>
<comment type="caution">
    <text evidence="2">The sequence shown here is derived from an EMBL/GenBank/DDBJ whole genome shotgun (WGS) entry which is preliminary data.</text>
</comment>
<proteinExistence type="predicted"/>
<evidence type="ECO:0000313" key="3">
    <source>
        <dbReference type="Proteomes" id="UP000051380"/>
    </source>
</evidence>
<protein>
    <submittedName>
        <fullName evidence="2">Uncharacterized protein</fullName>
    </submittedName>
</protein>
<feature type="chain" id="PRO_5006435125" evidence="1">
    <location>
        <begin position="22"/>
        <end position="154"/>
    </location>
</feature>
<reference evidence="2 3" key="1">
    <citation type="submission" date="2015-09" db="EMBL/GenBank/DDBJ databases">
        <title>Draft Genome Sequence of the Strain BR 3267 (Bradyrhizobium yuanmingense) recommended as inoculant for cowpea in Brazil.</title>
        <authorList>
            <person name="Simoes-Araujo J.L."/>
            <person name="Zilli J.E."/>
        </authorList>
    </citation>
    <scope>NUCLEOTIDE SEQUENCE [LARGE SCALE GENOMIC DNA]</scope>
    <source>
        <strain evidence="2 3">BR3267</strain>
    </source>
</reference>
<evidence type="ECO:0000256" key="1">
    <source>
        <dbReference type="SAM" id="SignalP"/>
    </source>
</evidence>
<name>A0A0R3D4D2_9BRAD</name>
<dbReference type="EMBL" id="LJYF01000002">
    <property type="protein sequence ID" value="KRQ02556.1"/>
    <property type="molecule type" value="Genomic_DNA"/>
</dbReference>
<organism evidence="2 3">
    <name type="scientific">Bradyrhizobium yuanmingense</name>
    <dbReference type="NCBI Taxonomy" id="108015"/>
    <lineage>
        <taxon>Bacteria</taxon>
        <taxon>Pseudomonadati</taxon>
        <taxon>Pseudomonadota</taxon>
        <taxon>Alphaproteobacteria</taxon>
        <taxon>Hyphomicrobiales</taxon>
        <taxon>Nitrobacteraceae</taxon>
        <taxon>Bradyrhizobium</taxon>
    </lineage>
</organism>
<gene>
    <name evidence="2" type="ORF">AOQ72_05500</name>
</gene>
<sequence>MKKISATLTLLLLLCIPLAIANIQTLYSWFPALKPAIANAIDVATGYVPPTGPSLSVSHGCRYLDPKATQCWSHLRIVSMNEQPITIEQVLVNGRPECVPTDGVANFATALASRFINVNNKTIQTGDAYGVGIGCEPVNVKIVTDRGTWTGSFD</sequence>
<feature type="signal peptide" evidence="1">
    <location>
        <begin position="1"/>
        <end position="21"/>
    </location>
</feature>
<dbReference type="Proteomes" id="UP000051380">
    <property type="component" value="Unassembled WGS sequence"/>
</dbReference>